<keyword evidence="5" id="KW-1185">Reference proteome</keyword>
<evidence type="ECO:0000259" key="3">
    <source>
        <dbReference type="PROSITE" id="PS50977"/>
    </source>
</evidence>
<evidence type="ECO:0000256" key="2">
    <source>
        <dbReference type="PROSITE-ProRule" id="PRU00335"/>
    </source>
</evidence>
<reference evidence="4 5" key="1">
    <citation type="submission" date="2018-05" db="EMBL/GenBank/DDBJ databases">
        <title>Kurthia sibirica genome sequence.</title>
        <authorList>
            <person name="Maclea K.S."/>
            <person name="Goen A.E."/>
        </authorList>
    </citation>
    <scope>NUCLEOTIDE SEQUENCE [LARGE SCALE GENOMIC DNA]</scope>
    <source>
        <strain evidence="4 5">ATCC 49154</strain>
    </source>
</reference>
<dbReference type="OrthoDB" id="881297at2"/>
<name>A0A2U3APB5_9BACL</name>
<dbReference type="Pfam" id="PF00440">
    <property type="entry name" value="TetR_N"/>
    <property type="match status" value="1"/>
</dbReference>
<gene>
    <name evidence="4" type="ORF">DEX24_03330</name>
</gene>
<evidence type="ECO:0000256" key="1">
    <source>
        <dbReference type="ARBA" id="ARBA00023125"/>
    </source>
</evidence>
<dbReference type="RefSeq" id="WP_109304986.1">
    <property type="nucleotide sequence ID" value="NZ_BJUF01000022.1"/>
</dbReference>
<dbReference type="InterPro" id="IPR001647">
    <property type="entry name" value="HTH_TetR"/>
</dbReference>
<dbReference type="InterPro" id="IPR009057">
    <property type="entry name" value="Homeodomain-like_sf"/>
</dbReference>
<feature type="domain" description="HTH tetR-type" evidence="3">
    <location>
        <begin position="7"/>
        <end position="67"/>
    </location>
</feature>
<dbReference type="AlphaFoldDB" id="A0A2U3APB5"/>
<feature type="DNA-binding region" description="H-T-H motif" evidence="2">
    <location>
        <begin position="30"/>
        <end position="49"/>
    </location>
</feature>
<dbReference type="SUPFAM" id="SSF46689">
    <property type="entry name" value="Homeodomain-like"/>
    <property type="match status" value="1"/>
</dbReference>
<dbReference type="Proteomes" id="UP000245938">
    <property type="component" value="Unassembled WGS sequence"/>
</dbReference>
<accession>A0A2U3APB5</accession>
<dbReference type="PROSITE" id="PS50977">
    <property type="entry name" value="HTH_TETR_2"/>
    <property type="match status" value="1"/>
</dbReference>
<evidence type="ECO:0000313" key="5">
    <source>
        <dbReference type="Proteomes" id="UP000245938"/>
    </source>
</evidence>
<organism evidence="4 5">
    <name type="scientific">Kurthia sibirica</name>
    <dbReference type="NCBI Taxonomy" id="202750"/>
    <lineage>
        <taxon>Bacteria</taxon>
        <taxon>Bacillati</taxon>
        <taxon>Bacillota</taxon>
        <taxon>Bacilli</taxon>
        <taxon>Bacillales</taxon>
        <taxon>Caryophanaceae</taxon>
        <taxon>Kurthia</taxon>
    </lineage>
</organism>
<sequence length="219" mass="26644">MDATKKQQQQQKLILQVLAHIRTHQFTTMSMEDMAKLMNISRATLYKYFINKEDIFNHFTNGFIQYIEKNRLYLIDEEEKIITNFILVLEQSTLLALLVPHSFLKQLKDMYPEMYNRLTTVLEERDQQTISFYQFGTKKGYFRNLNPALIIQQQQLYETWFDMKFLMKNNLSIHQVLWDFYQLQKEQLLFEKYDNLFDEDLMKHKIDYLSKKISDLLFN</sequence>
<dbReference type="EMBL" id="QFVR01000003">
    <property type="protein sequence ID" value="PWI26382.1"/>
    <property type="molecule type" value="Genomic_DNA"/>
</dbReference>
<evidence type="ECO:0000313" key="4">
    <source>
        <dbReference type="EMBL" id="PWI26382.1"/>
    </source>
</evidence>
<proteinExistence type="predicted"/>
<dbReference type="GO" id="GO:0003677">
    <property type="term" value="F:DNA binding"/>
    <property type="evidence" value="ECO:0007669"/>
    <property type="project" value="UniProtKB-UniRule"/>
</dbReference>
<keyword evidence="1 2" id="KW-0238">DNA-binding</keyword>
<protein>
    <recommendedName>
        <fullName evidence="3">HTH tetR-type domain-containing protein</fullName>
    </recommendedName>
</protein>
<dbReference type="Gene3D" id="1.10.357.10">
    <property type="entry name" value="Tetracycline Repressor, domain 2"/>
    <property type="match status" value="1"/>
</dbReference>
<comment type="caution">
    <text evidence="4">The sequence shown here is derived from an EMBL/GenBank/DDBJ whole genome shotgun (WGS) entry which is preliminary data.</text>
</comment>